<evidence type="ECO:0000313" key="2">
    <source>
        <dbReference type="Proteomes" id="UP000260773"/>
    </source>
</evidence>
<dbReference type="Pfam" id="PF00378">
    <property type="entry name" value="ECH_1"/>
    <property type="match status" value="1"/>
</dbReference>
<accession>A0A3E2TGR0</accession>
<dbReference type="CDD" id="cd06558">
    <property type="entry name" value="crotonase-like"/>
    <property type="match status" value="1"/>
</dbReference>
<comment type="caution">
    <text evidence="1">The sequence shown here is derived from an EMBL/GenBank/DDBJ whole genome shotgun (WGS) entry which is preliminary data.</text>
</comment>
<gene>
    <name evidence="1" type="ORF">DW070_14140</name>
</gene>
<dbReference type="SUPFAM" id="SSF52096">
    <property type="entry name" value="ClpP/crotonase"/>
    <property type="match status" value="1"/>
</dbReference>
<sequence length="188" mass="20069">MELKKLICTVNEDGIAVITMNYMKNLNAIDEQMADELMYIVDAAEKDSNVKVVVLKGTDRAFSAGGDIGYFYGLIQAGGEVNMDGLISKVGVVADGLKRMSKMVITSVCGATAGTGVSLALGGDFVIAEVEEIVEVGELGPEEIHVPAPIVDMVYVRTGEKRPLCPMWQRAKAKAEAKAREKAEGGNK</sequence>
<name>A0A3E2TGR0_9FIRM</name>
<dbReference type="Gene3D" id="3.90.226.10">
    <property type="entry name" value="2-enoyl-CoA Hydratase, Chain A, domain 1"/>
    <property type="match status" value="1"/>
</dbReference>
<dbReference type="EMBL" id="QVEP01000047">
    <property type="protein sequence ID" value="RGB75346.1"/>
    <property type="molecule type" value="Genomic_DNA"/>
</dbReference>
<keyword evidence="1" id="KW-0413">Isomerase</keyword>
<reference evidence="1 2" key="1">
    <citation type="submission" date="2018-08" db="EMBL/GenBank/DDBJ databases">
        <title>A genome reference for cultivated species of the human gut microbiota.</title>
        <authorList>
            <person name="Zou Y."/>
            <person name="Xue W."/>
            <person name="Luo G."/>
        </authorList>
    </citation>
    <scope>NUCLEOTIDE SEQUENCE [LARGE SCALE GENOMIC DNA]</scope>
    <source>
        <strain evidence="1 2">AF45-17</strain>
    </source>
</reference>
<dbReference type="AlphaFoldDB" id="A0A3E2TGR0"/>
<evidence type="ECO:0000313" key="1">
    <source>
        <dbReference type="EMBL" id="RGB75346.1"/>
    </source>
</evidence>
<organism evidence="1 2">
    <name type="scientific">Coprococcus catus</name>
    <dbReference type="NCBI Taxonomy" id="116085"/>
    <lineage>
        <taxon>Bacteria</taxon>
        <taxon>Bacillati</taxon>
        <taxon>Bacillota</taxon>
        <taxon>Clostridia</taxon>
        <taxon>Lachnospirales</taxon>
        <taxon>Lachnospiraceae</taxon>
        <taxon>Coprococcus</taxon>
    </lineage>
</organism>
<dbReference type="RefSeq" id="WP_015513246.1">
    <property type="nucleotide sequence ID" value="NZ_JAQDKA010000008.1"/>
</dbReference>
<dbReference type="PANTHER" id="PTHR43459:SF1">
    <property type="entry name" value="EG:BACN32G11.4 PROTEIN"/>
    <property type="match status" value="1"/>
</dbReference>
<dbReference type="InterPro" id="IPR037171">
    <property type="entry name" value="NagB/RpiA_transferase-like"/>
</dbReference>
<dbReference type="PANTHER" id="PTHR43459">
    <property type="entry name" value="ENOYL-COA HYDRATASE"/>
    <property type="match status" value="1"/>
</dbReference>
<dbReference type="Proteomes" id="UP000260773">
    <property type="component" value="Unassembled WGS sequence"/>
</dbReference>
<dbReference type="GO" id="GO:0016853">
    <property type="term" value="F:isomerase activity"/>
    <property type="evidence" value="ECO:0007669"/>
    <property type="project" value="UniProtKB-KW"/>
</dbReference>
<dbReference type="InterPro" id="IPR029045">
    <property type="entry name" value="ClpP/crotonase-like_dom_sf"/>
</dbReference>
<dbReference type="SUPFAM" id="SSF100950">
    <property type="entry name" value="NagB/RpiA/CoA transferase-like"/>
    <property type="match status" value="1"/>
</dbReference>
<proteinExistence type="predicted"/>
<protein>
    <submittedName>
        <fullName evidence="1">Enoyl-CoA hydratase/isomerase family protein</fullName>
    </submittedName>
</protein>
<dbReference type="InterPro" id="IPR001753">
    <property type="entry name" value="Enoyl-CoA_hydra/iso"/>
</dbReference>